<reference evidence="3" key="1">
    <citation type="journal article" date="2019" name="Int. J. Syst. Evol. Microbiol.">
        <title>The Global Catalogue of Microorganisms (GCM) 10K type strain sequencing project: providing services to taxonomists for standard genome sequencing and annotation.</title>
        <authorList>
            <consortium name="The Broad Institute Genomics Platform"/>
            <consortium name="The Broad Institute Genome Sequencing Center for Infectious Disease"/>
            <person name="Wu L."/>
            <person name="Ma J."/>
        </authorList>
    </citation>
    <scope>NUCLEOTIDE SEQUENCE [LARGE SCALE GENOMIC DNA]</scope>
    <source>
        <strain evidence="3">JCM 17137</strain>
    </source>
</reference>
<comment type="caution">
    <text evidence="2">The sequence shown here is derived from an EMBL/GenBank/DDBJ whole genome shotgun (WGS) entry which is preliminary data.</text>
</comment>
<dbReference type="Proteomes" id="UP001500908">
    <property type="component" value="Unassembled WGS sequence"/>
</dbReference>
<protein>
    <submittedName>
        <fullName evidence="2">Fused MFS/spermidine synthase</fullName>
    </submittedName>
</protein>
<accession>A0ABP7GAI1</accession>
<keyword evidence="3" id="KW-1185">Reference proteome</keyword>
<proteinExistence type="predicted"/>
<evidence type="ECO:0000313" key="3">
    <source>
        <dbReference type="Proteomes" id="UP001500908"/>
    </source>
</evidence>
<dbReference type="NCBIfam" id="NF037959">
    <property type="entry name" value="MFS_SpdSyn"/>
    <property type="match status" value="1"/>
</dbReference>
<evidence type="ECO:0000313" key="2">
    <source>
        <dbReference type="EMBL" id="GAA3758890.1"/>
    </source>
</evidence>
<gene>
    <name evidence="2" type="ORF">GCM10022402_41150</name>
</gene>
<dbReference type="Gene3D" id="3.40.50.150">
    <property type="entry name" value="Vaccinia Virus protein VP39"/>
    <property type="match status" value="1"/>
</dbReference>
<dbReference type="PANTHER" id="PTHR43317:SF1">
    <property type="entry name" value="THERMOSPERMINE SYNTHASE ACAULIS5"/>
    <property type="match status" value="1"/>
</dbReference>
<keyword evidence="1" id="KW-0620">Polyamine biosynthesis</keyword>
<organism evidence="2 3">
    <name type="scientific">Salinactinospora qingdaonensis</name>
    <dbReference type="NCBI Taxonomy" id="702744"/>
    <lineage>
        <taxon>Bacteria</taxon>
        <taxon>Bacillati</taxon>
        <taxon>Actinomycetota</taxon>
        <taxon>Actinomycetes</taxon>
        <taxon>Streptosporangiales</taxon>
        <taxon>Nocardiopsidaceae</taxon>
        <taxon>Salinactinospora</taxon>
    </lineage>
</organism>
<dbReference type="EMBL" id="BAABDD010000027">
    <property type="protein sequence ID" value="GAA3758890.1"/>
    <property type="molecule type" value="Genomic_DNA"/>
</dbReference>
<dbReference type="InterPro" id="IPR029063">
    <property type="entry name" value="SAM-dependent_MTases_sf"/>
</dbReference>
<name>A0ABP7GAI1_9ACTN</name>
<dbReference type="PANTHER" id="PTHR43317">
    <property type="entry name" value="THERMOSPERMINE SYNTHASE ACAULIS5"/>
    <property type="match status" value="1"/>
</dbReference>
<dbReference type="CDD" id="cd02440">
    <property type="entry name" value="AdoMet_MTases"/>
    <property type="match status" value="1"/>
</dbReference>
<sequence>MGHRGANGRREHLSLPKAELLRDADRAESWLLMVGDTPQSHVDLSDPTYLDFEYVRRLGHVADLATTPGAPIEAFHLGAGALTLARYIAATRPGSRQRAVDIDPEIIELVRRELPWGRRADLRVGAGDARAWLEARRSDCADLVVCDVFSGARTPGHLTSVEFVGEVERVLRAGGVYAVNVGDGHGLAHTRAQVATVREVFPHTALLAAPAVLRGRRFGNLVVVASQRELAVDELAHRAHRDPDMARLLTAEDLDRFVAGAAAVRDATARDSPQPPADTFGR</sequence>
<dbReference type="SUPFAM" id="SSF53335">
    <property type="entry name" value="S-adenosyl-L-methionine-dependent methyltransferases"/>
    <property type="match status" value="1"/>
</dbReference>
<evidence type="ECO:0000256" key="1">
    <source>
        <dbReference type="ARBA" id="ARBA00023115"/>
    </source>
</evidence>
<dbReference type="RefSeq" id="WP_344975013.1">
    <property type="nucleotide sequence ID" value="NZ_BAABDD010000027.1"/>
</dbReference>